<proteinExistence type="predicted"/>
<protein>
    <submittedName>
        <fullName evidence="1">Uncharacterized protein</fullName>
    </submittedName>
</protein>
<organism evidence="1">
    <name type="scientific">Streptomyces sp. NBC_00003</name>
    <dbReference type="NCBI Taxonomy" id="2903608"/>
    <lineage>
        <taxon>Bacteria</taxon>
        <taxon>Bacillati</taxon>
        <taxon>Actinomycetota</taxon>
        <taxon>Actinomycetes</taxon>
        <taxon>Kitasatosporales</taxon>
        <taxon>Streptomycetaceae</taxon>
        <taxon>Streptomyces</taxon>
    </lineage>
</organism>
<evidence type="ECO:0000313" key="1">
    <source>
        <dbReference type="EMBL" id="WTW63188.1"/>
    </source>
</evidence>
<accession>A0AAU2V7C4</accession>
<gene>
    <name evidence="1" type="ORF">OG549_22450</name>
</gene>
<name>A0AAU2V7C4_9ACTN</name>
<reference evidence="1" key="1">
    <citation type="submission" date="2022-10" db="EMBL/GenBank/DDBJ databases">
        <title>The complete genomes of actinobacterial strains from the NBC collection.</title>
        <authorList>
            <person name="Joergensen T.S."/>
            <person name="Alvarez Arevalo M."/>
            <person name="Sterndorff E.B."/>
            <person name="Faurdal D."/>
            <person name="Vuksanovic O."/>
            <person name="Mourched A.-S."/>
            <person name="Charusanti P."/>
            <person name="Shaw S."/>
            <person name="Blin K."/>
            <person name="Weber T."/>
        </authorList>
    </citation>
    <scope>NUCLEOTIDE SEQUENCE</scope>
    <source>
        <strain evidence="1">NBC_00003</strain>
    </source>
</reference>
<dbReference type="EMBL" id="CP108318">
    <property type="protein sequence ID" value="WTW63188.1"/>
    <property type="molecule type" value="Genomic_DNA"/>
</dbReference>
<sequence>MAMETLQELGTVLTDLTVAGSQRAKWQAAVGTAVELLEPVWPADPDQLFDADLPNVLPAVVFAAYVDEDPDGPGFEERLTTRLQEVRELESYLRTGLAERGHVMTDATTDPVVHLFRGLTARRDVSTAMDLPAFLLPKEGPQLWWAARSAVRMLGRRAQGQQAS</sequence>
<dbReference type="AlphaFoldDB" id="A0AAU2V7C4"/>